<reference evidence="1" key="2">
    <citation type="journal article" date="2022" name="New Phytol.">
        <title>Evolutionary transition to the ectomycorrhizal habit in the genomes of a hyperdiverse lineage of mushroom-forming fungi.</title>
        <authorList>
            <person name="Looney B."/>
            <person name="Miyauchi S."/>
            <person name="Morin E."/>
            <person name="Drula E."/>
            <person name="Courty P.E."/>
            <person name="Kohler A."/>
            <person name="Kuo A."/>
            <person name="LaButti K."/>
            <person name="Pangilinan J."/>
            <person name="Lipzen A."/>
            <person name="Riley R."/>
            <person name="Andreopoulos W."/>
            <person name="He G."/>
            <person name="Johnson J."/>
            <person name="Nolan M."/>
            <person name="Tritt A."/>
            <person name="Barry K.W."/>
            <person name="Grigoriev I.V."/>
            <person name="Nagy L.G."/>
            <person name="Hibbett D."/>
            <person name="Henrissat B."/>
            <person name="Matheny P.B."/>
            <person name="Labbe J."/>
            <person name="Martin F.M."/>
        </authorList>
    </citation>
    <scope>NUCLEOTIDE SEQUENCE</scope>
    <source>
        <strain evidence="1">EC-137</strain>
    </source>
</reference>
<keyword evidence="2" id="KW-1185">Reference proteome</keyword>
<protein>
    <submittedName>
        <fullName evidence="1">Uncharacterized protein</fullName>
    </submittedName>
</protein>
<proteinExistence type="predicted"/>
<gene>
    <name evidence="1" type="ORF">K488DRAFT_87708</name>
</gene>
<evidence type="ECO:0000313" key="2">
    <source>
        <dbReference type="Proteomes" id="UP000814128"/>
    </source>
</evidence>
<dbReference type="EMBL" id="MU273618">
    <property type="protein sequence ID" value="KAI0030510.1"/>
    <property type="molecule type" value="Genomic_DNA"/>
</dbReference>
<reference evidence="1" key="1">
    <citation type="submission" date="2021-02" db="EMBL/GenBank/DDBJ databases">
        <authorList>
            <consortium name="DOE Joint Genome Institute"/>
            <person name="Ahrendt S."/>
            <person name="Looney B.P."/>
            <person name="Miyauchi S."/>
            <person name="Morin E."/>
            <person name="Drula E."/>
            <person name="Courty P.E."/>
            <person name="Chicoki N."/>
            <person name="Fauchery L."/>
            <person name="Kohler A."/>
            <person name="Kuo A."/>
            <person name="Labutti K."/>
            <person name="Pangilinan J."/>
            <person name="Lipzen A."/>
            <person name="Riley R."/>
            <person name="Andreopoulos W."/>
            <person name="He G."/>
            <person name="Johnson J."/>
            <person name="Barry K.W."/>
            <person name="Grigoriev I.V."/>
            <person name="Nagy L."/>
            <person name="Hibbett D."/>
            <person name="Henrissat B."/>
            <person name="Matheny P.B."/>
            <person name="Labbe J."/>
            <person name="Martin F."/>
        </authorList>
    </citation>
    <scope>NUCLEOTIDE SEQUENCE</scope>
    <source>
        <strain evidence="1">EC-137</strain>
    </source>
</reference>
<sequence>MSQLITQQNVRVCDLYPKAAVGLEHLPPDPPCHDARDWSCLSPTQLQHLVQVFARPRPHRGLIPYAVVYRPGIHPECTESKAVGVGLQLYGYLQSVNVGALGTWDSTRDGIRRATWNIRLVSGPLKDAFNQQADALWDMEQFILANVVGHGLEVEAVEQGRERVRSSIYVARRVFQKVRDGKPVVNLAKTGPAGKYHAEWRVPEVPQLGKRLPNGTIESSQPENFRRGDFVQVTVQFDVERQLLPRPAKMKVRLKLNQLILLVPAQQTGDGQVVPSLSLPRQKTAPVDREHEATPIQEAPGFLQPF</sequence>
<organism evidence="1 2">
    <name type="scientific">Vararia minispora EC-137</name>
    <dbReference type="NCBI Taxonomy" id="1314806"/>
    <lineage>
        <taxon>Eukaryota</taxon>
        <taxon>Fungi</taxon>
        <taxon>Dikarya</taxon>
        <taxon>Basidiomycota</taxon>
        <taxon>Agaricomycotina</taxon>
        <taxon>Agaricomycetes</taxon>
        <taxon>Russulales</taxon>
        <taxon>Lachnocladiaceae</taxon>
        <taxon>Vararia</taxon>
    </lineage>
</organism>
<dbReference type="Proteomes" id="UP000814128">
    <property type="component" value="Unassembled WGS sequence"/>
</dbReference>
<evidence type="ECO:0000313" key="1">
    <source>
        <dbReference type="EMBL" id="KAI0030510.1"/>
    </source>
</evidence>
<name>A0ACB8QFQ0_9AGAM</name>
<comment type="caution">
    <text evidence="1">The sequence shown here is derived from an EMBL/GenBank/DDBJ whole genome shotgun (WGS) entry which is preliminary data.</text>
</comment>
<accession>A0ACB8QFQ0</accession>